<accession>A0A9D1JLX4</accession>
<dbReference type="InterPro" id="IPR024439">
    <property type="entry name" value="RNHCP"/>
</dbReference>
<evidence type="ECO:0000259" key="1">
    <source>
        <dbReference type="Pfam" id="PF12647"/>
    </source>
</evidence>
<protein>
    <submittedName>
        <fullName evidence="2">RNHCP domain-containing protein</fullName>
    </submittedName>
</protein>
<reference evidence="2" key="2">
    <citation type="journal article" date="2021" name="PeerJ">
        <title>Extensive microbial diversity within the chicken gut microbiome revealed by metagenomics and culture.</title>
        <authorList>
            <person name="Gilroy R."/>
            <person name="Ravi A."/>
            <person name="Getino M."/>
            <person name="Pursley I."/>
            <person name="Horton D.L."/>
            <person name="Alikhan N.F."/>
            <person name="Baker D."/>
            <person name="Gharbi K."/>
            <person name="Hall N."/>
            <person name="Watson M."/>
            <person name="Adriaenssens E.M."/>
            <person name="Foster-Nyarko E."/>
            <person name="Jarju S."/>
            <person name="Secka A."/>
            <person name="Antonio M."/>
            <person name="Oren A."/>
            <person name="Chaudhuri R.R."/>
            <person name="La Ragione R."/>
            <person name="Hildebrand F."/>
            <person name="Pallen M.J."/>
        </authorList>
    </citation>
    <scope>NUCLEOTIDE SEQUENCE</scope>
    <source>
        <strain evidence="2">CHK190-19873</strain>
    </source>
</reference>
<sequence>MNRTKQRVCPNCGWIFSAEGRMGEREHCPNCLSGIHKEDREGCECGGILEPVGIWVKADEKWEIIQRCNFCGEMQTSPMEENDSIIKALSIASKPLSQPPFPIERLEELTRMMGGSGRTGGDNNEPRK</sequence>
<evidence type="ECO:0000313" key="2">
    <source>
        <dbReference type="EMBL" id="HIS33243.1"/>
    </source>
</evidence>
<organism evidence="2 3">
    <name type="scientific">Candidatus Limivivens intestinipullorum</name>
    <dbReference type="NCBI Taxonomy" id="2840858"/>
    <lineage>
        <taxon>Bacteria</taxon>
        <taxon>Bacillati</taxon>
        <taxon>Bacillota</taxon>
        <taxon>Clostridia</taxon>
        <taxon>Lachnospirales</taxon>
        <taxon>Lachnospiraceae</taxon>
        <taxon>Lachnospiraceae incertae sedis</taxon>
        <taxon>Candidatus Limivivens</taxon>
    </lineage>
</organism>
<evidence type="ECO:0000313" key="3">
    <source>
        <dbReference type="Proteomes" id="UP000823935"/>
    </source>
</evidence>
<feature type="domain" description="RNHCP" evidence="1">
    <location>
        <begin position="6"/>
        <end position="84"/>
    </location>
</feature>
<proteinExistence type="predicted"/>
<name>A0A9D1JLX4_9FIRM</name>
<dbReference type="Pfam" id="PF12647">
    <property type="entry name" value="RNHCP"/>
    <property type="match status" value="1"/>
</dbReference>
<dbReference type="AlphaFoldDB" id="A0A9D1JLX4"/>
<comment type="caution">
    <text evidence="2">The sequence shown here is derived from an EMBL/GenBank/DDBJ whole genome shotgun (WGS) entry which is preliminary data.</text>
</comment>
<dbReference type="EMBL" id="DVIQ01000115">
    <property type="protein sequence ID" value="HIS33243.1"/>
    <property type="molecule type" value="Genomic_DNA"/>
</dbReference>
<dbReference type="Proteomes" id="UP000823935">
    <property type="component" value="Unassembled WGS sequence"/>
</dbReference>
<gene>
    <name evidence="2" type="ORF">IAB44_17115</name>
</gene>
<reference evidence="2" key="1">
    <citation type="submission" date="2020-10" db="EMBL/GenBank/DDBJ databases">
        <authorList>
            <person name="Gilroy R."/>
        </authorList>
    </citation>
    <scope>NUCLEOTIDE SEQUENCE</scope>
    <source>
        <strain evidence="2">CHK190-19873</strain>
    </source>
</reference>